<accession>A0A6A4SH96</accession>
<dbReference type="PANTHER" id="PTHR25465">
    <property type="entry name" value="B-BOX DOMAIN CONTAINING"/>
    <property type="match status" value="1"/>
</dbReference>
<feature type="domain" description="RING-type" evidence="5">
    <location>
        <begin position="19"/>
        <end position="59"/>
    </location>
</feature>
<evidence type="ECO:0000256" key="2">
    <source>
        <dbReference type="ARBA" id="ARBA00022771"/>
    </source>
</evidence>
<dbReference type="SUPFAM" id="SSF57850">
    <property type="entry name" value="RING/U-box"/>
    <property type="match status" value="1"/>
</dbReference>
<proteinExistence type="predicted"/>
<evidence type="ECO:0000256" key="1">
    <source>
        <dbReference type="ARBA" id="ARBA00022723"/>
    </source>
</evidence>
<organism evidence="6 7">
    <name type="scientific">Scophthalmus maximus</name>
    <name type="common">Turbot</name>
    <name type="synonym">Psetta maxima</name>
    <dbReference type="NCBI Taxonomy" id="52904"/>
    <lineage>
        <taxon>Eukaryota</taxon>
        <taxon>Metazoa</taxon>
        <taxon>Chordata</taxon>
        <taxon>Craniata</taxon>
        <taxon>Vertebrata</taxon>
        <taxon>Euteleostomi</taxon>
        <taxon>Actinopterygii</taxon>
        <taxon>Neopterygii</taxon>
        <taxon>Teleostei</taxon>
        <taxon>Neoteleostei</taxon>
        <taxon>Acanthomorphata</taxon>
        <taxon>Carangaria</taxon>
        <taxon>Pleuronectiformes</taxon>
        <taxon>Pleuronectoidei</taxon>
        <taxon>Scophthalmidae</taxon>
        <taxon>Scophthalmus</taxon>
    </lineage>
</organism>
<reference evidence="6 7" key="1">
    <citation type="submission" date="2019-06" db="EMBL/GenBank/DDBJ databases">
        <title>Draft genomes of female and male turbot (Scophthalmus maximus).</title>
        <authorList>
            <person name="Xu H."/>
            <person name="Xu X.-W."/>
            <person name="Shao C."/>
            <person name="Chen S."/>
        </authorList>
    </citation>
    <scope>NUCLEOTIDE SEQUENCE [LARGE SCALE GENOMIC DNA]</scope>
    <source>
        <strain evidence="6">Ysfricsl-2016a</strain>
        <tissue evidence="6">Blood</tissue>
    </source>
</reference>
<evidence type="ECO:0000313" key="6">
    <source>
        <dbReference type="EMBL" id="KAF0029752.1"/>
    </source>
</evidence>
<gene>
    <name evidence="6" type="ORF">F2P81_018857</name>
</gene>
<dbReference type="GO" id="GO:0008270">
    <property type="term" value="F:zinc ion binding"/>
    <property type="evidence" value="ECO:0007669"/>
    <property type="project" value="UniProtKB-KW"/>
</dbReference>
<evidence type="ECO:0000313" key="7">
    <source>
        <dbReference type="Proteomes" id="UP000438429"/>
    </source>
</evidence>
<dbReference type="Proteomes" id="UP000438429">
    <property type="component" value="Unassembled WGS sequence"/>
</dbReference>
<dbReference type="AlphaFoldDB" id="A0A6A4SH96"/>
<dbReference type="InterPro" id="IPR013083">
    <property type="entry name" value="Znf_RING/FYVE/PHD"/>
</dbReference>
<keyword evidence="1" id="KW-0479">Metal-binding</keyword>
<name>A0A6A4SH96_SCOMX</name>
<protein>
    <recommendedName>
        <fullName evidence="5">RING-type domain-containing protein</fullName>
    </recommendedName>
</protein>
<evidence type="ECO:0000256" key="4">
    <source>
        <dbReference type="PROSITE-ProRule" id="PRU00175"/>
    </source>
</evidence>
<dbReference type="Pfam" id="PF25600">
    <property type="entry name" value="TRIM_CC"/>
    <property type="match status" value="1"/>
</dbReference>
<evidence type="ECO:0000256" key="3">
    <source>
        <dbReference type="ARBA" id="ARBA00022833"/>
    </source>
</evidence>
<dbReference type="Pfam" id="PF00097">
    <property type="entry name" value="zf-C3HC4"/>
    <property type="match status" value="1"/>
</dbReference>
<keyword evidence="3" id="KW-0862">Zinc</keyword>
<dbReference type="InterPro" id="IPR051051">
    <property type="entry name" value="E3_ubiq-ligase_TRIM/RNF"/>
</dbReference>
<dbReference type="Gene3D" id="3.30.40.10">
    <property type="entry name" value="Zinc/RING finger domain, C3HC4 (zinc finger)"/>
    <property type="match status" value="1"/>
</dbReference>
<keyword evidence="2 4" id="KW-0863">Zinc-finger</keyword>
<dbReference type="EMBL" id="VEVO01000016">
    <property type="protein sequence ID" value="KAF0029752.1"/>
    <property type="molecule type" value="Genomic_DNA"/>
</dbReference>
<dbReference type="InterPro" id="IPR058030">
    <property type="entry name" value="TRIM8/14/16/25/29/45/65_CC"/>
</dbReference>
<comment type="caution">
    <text evidence="6">The sequence shown here is derived from an EMBL/GenBank/DDBJ whole genome shotgun (WGS) entry which is preliminary data.</text>
</comment>
<sequence>MRCDMAAASSLLSEERFLCSVCLDVFTQPVSIPWGHDFCSARIHKYWDSSDTCQCPSCKRTFSTRPELRVNTIMSELADELKKLINAKSVESEKEKRATEQVFTGLIRSVRRSQAELVEVIKARHRPTKQQAEGFLKELRTEIAERESRSSRLEQLSQSEDHYGFLQSLPTFCSPSNEDRTDTDAHGDLSIEAARGTVTLLRRKFGEIMEDIPEIKRKA</sequence>
<dbReference type="PANTHER" id="PTHR25465:SF32">
    <property type="entry name" value="BLOODTHIRSTY-RELATED GENE FAMILY, MEMBER 16 ISOFORM X1-RELATED"/>
    <property type="match status" value="1"/>
</dbReference>
<dbReference type="InterPro" id="IPR001841">
    <property type="entry name" value="Znf_RING"/>
</dbReference>
<evidence type="ECO:0000259" key="5">
    <source>
        <dbReference type="PROSITE" id="PS50089"/>
    </source>
</evidence>
<dbReference type="InterPro" id="IPR018957">
    <property type="entry name" value="Znf_C3HC4_RING-type"/>
</dbReference>
<dbReference type="PROSITE" id="PS50089">
    <property type="entry name" value="ZF_RING_2"/>
    <property type="match status" value="1"/>
</dbReference>